<protein>
    <recommendedName>
        <fullName evidence="4">Secreted protein</fullName>
    </recommendedName>
</protein>
<evidence type="ECO:0000313" key="2">
    <source>
        <dbReference type="EMBL" id="KAJ7723637.1"/>
    </source>
</evidence>
<feature type="chain" id="PRO_5042158482" description="Secreted protein" evidence="1">
    <location>
        <begin position="22"/>
        <end position="89"/>
    </location>
</feature>
<dbReference type="Proteomes" id="UP001215280">
    <property type="component" value="Unassembled WGS sequence"/>
</dbReference>
<organism evidence="2 3">
    <name type="scientific">Mycena maculata</name>
    <dbReference type="NCBI Taxonomy" id="230809"/>
    <lineage>
        <taxon>Eukaryota</taxon>
        <taxon>Fungi</taxon>
        <taxon>Dikarya</taxon>
        <taxon>Basidiomycota</taxon>
        <taxon>Agaricomycotina</taxon>
        <taxon>Agaricomycetes</taxon>
        <taxon>Agaricomycetidae</taxon>
        <taxon>Agaricales</taxon>
        <taxon>Marasmiineae</taxon>
        <taxon>Mycenaceae</taxon>
        <taxon>Mycena</taxon>
    </lineage>
</organism>
<evidence type="ECO:0000313" key="3">
    <source>
        <dbReference type="Proteomes" id="UP001215280"/>
    </source>
</evidence>
<proteinExistence type="predicted"/>
<name>A0AAD7MN16_9AGAR</name>
<evidence type="ECO:0008006" key="4">
    <source>
        <dbReference type="Google" id="ProtNLM"/>
    </source>
</evidence>
<keyword evidence="3" id="KW-1185">Reference proteome</keyword>
<gene>
    <name evidence="2" type="ORF">DFH07DRAFT_971492</name>
</gene>
<dbReference type="AlphaFoldDB" id="A0AAD7MN16"/>
<feature type="signal peptide" evidence="1">
    <location>
        <begin position="1"/>
        <end position="21"/>
    </location>
</feature>
<reference evidence="2" key="1">
    <citation type="submission" date="2023-03" db="EMBL/GenBank/DDBJ databases">
        <title>Massive genome expansion in bonnet fungi (Mycena s.s.) driven by repeated elements and novel gene families across ecological guilds.</title>
        <authorList>
            <consortium name="Lawrence Berkeley National Laboratory"/>
            <person name="Harder C.B."/>
            <person name="Miyauchi S."/>
            <person name="Viragh M."/>
            <person name="Kuo A."/>
            <person name="Thoen E."/>
            <person name="Andreopoulos B."/>
            <person name="Lu D."/>
            <person name="Skrede I."/>
            <person name="Drula E."/>
            <person name="Henrissat B."/>
            <person name="Morin E."/>
            <person name="Kohler A."/>
            <person name="Barry K."/>
            <person name="LaButti K."/>
            <person name="Morin E."/>
            <person name="Salamov A."/>
            <person name="Lipzen A."/>
            <person name="Mereny Z."/>
            <person name="Hegedus B."/>
            <person name="Baldrian P."/>
            <person name="Stursova M."/>
            <person name="Weitz H."/>
            <person name="Taylor A."/>
            <person name="Grigoriev I.V."/>
            <person name="Nagy L.G."/>
            <person name="Martin F."/>
            <person name="Kauserud H."/>
        </authorList>
    </citation>
    <scope>NUCLEOTIDE SEQUENCE</scope>
    <source>
        <strain evidence="2">CBHHK188m</strain>
    </source>
</reference>
<accession>A0AAD7MN16</accession>
<sequence>MSFFRIPLRLYLFLHAIMVNPLDLDHRLNLQRISHLLKSPAPPTPTSARTCFLGLSSAGPPSLTPPQVPGTCVNQQCMTVRVAVVETQL</sequence>
<keyword evidence="1" id="KW-0732">Signal</keyword>
<comment type="caution">
    <text evidence="2">The sequence shown here is derived from an EMBL/GenBank/DDBJ whole genome shotgun (WGS) entry which is preliminary data.</text>
</comment>
<evidence type="ECO:0000256" key="1">
    <source>
        <dbReference type="SAM" id="SignalP"/>
    </source>
</evidence>
<dbReference type="EMBL" id="JARJLG010000245">
    <property type="protein sequence ID" value="KAJ7723637.1"/>
    <property type="molecule type" value="Genomic_DNA"/>
</dbReference>